<protein>
    <submittedName>
        <fullName evidence="7">Protein fmp52, mitochondrial</fullName>
    </submittedName>
</protein>
<dbReference type="STRING" id="92696.A0A4V2MXQ3"/>
<keyword evidence="3" id="KW-0496">Mitochondrion</keyword>
<evidence type="ECO:0000256" key="1">
    <source>
        <dbReference type="ARBA" id="ARBA00004450"/>
    </source>
</evidence>
<comment type="subcellular location">
    <subcellularLocation>
        <location evidence="1">Mitochondrion outer membrane</location>
        <topology evidence="1">Peripheral membrane protein</topology>
    </subcellularLocation>
</comment>
<evidence type="ECO:0000256" key="5">
    <source>
        <dbReference type="SAM" id="MobiDB-lite"/>
    </source>
</evidence>
<dbReference type="SUPFAM" id="SSF51735">
    <property type="entry name" value="NAD(P)-binding Rossmann-fold domains"/>
    <property type="match status" value="1"/>
</dbReference>
<feature type="compositionally biased region" description="Basic and acidic residues" evidence="5">
    <location>
        <begin position="18"/>
        <end position="28"/>
    </location>
</feature>
<evidence type="ECO:0000256" key="4">
    <source>
        <dbReference type="ARBA" id="ARBA00023136"/>
    </source>
</evidence>
<reference evidence="7 8" key="1">
    <citation type="submission" date="2018-11" db="EMBL/GenBank/DDBJ databases">
        <title>Genome assembly of Steccherinum ochraceum LE-BIN_3174, the white-rot fungus of the Steccherinaceae family (The Residual Polyporoid clade, Polyporales, Basidiomycota).</title>
        <authorList>
            <person name="Fedorova T.V."/>
            <person name="Glazunova O.A."/>
            <person name="Landesman E.O."/>
            <person name="Moiseenko K.V."/>
            <person name="Psurtseva N.V."/>
            <person name="Savinova O.S."/>
            <person name="Shakhova N.V."/>
            <person name="Tyazhelova T.V."/>
            <person name="Vasina D.V."/>
        </authorList>
    </citation>
    <scope>NUCLEOTIDE SEQUENCE [LARGE SCALE GENOMIC DNA]</scope>
    <source>
        <strain evidence="7 8">LE-BIN_3174</strain>
    </source>
</reference>
<dbReference type="GO" id="GO:0005741">
    <property type="term" value="C:mitochondrial outer membrane"/>
    <property type="evidence" value="ECO:0007669"/>
    <property type="project" value="UniProtKB-SubCell"/>
</dbReference>
<dbReference type="Gene3D" id="3.40.50.720">
    <property type="entry name" value="NAD(P)-binding Rossmann-like Domain"/>
    <property type="match status" value="1"/>
</dbReference>
<dbReference type="Proteomes" id="UP000292702">
    <property type="component" value="Unassembled WGS sequence"/>
</dbReference>
<comment type="caution">
    <text evidence="7">The sequence shown here is derived from an EMBL/GenBank/DDBJ whole genome shotgun (WGS) entry which is preliminary data.</text>
</comment>
<keyword evidence="4" id="KW-0472">Membrane</keyword>
<organism evidence="7 8">
    <name type="scientific">Steccherinum ochraceum</name>
    <dbReference type="NCBI Taxonomy" id="92696"/>
    <lineage>
        <taxon>Eukaryota</taxon>
        <taxon>Fungi</taxon>
        <taxon>Dikarya</taxon>
        <taxon>Basidiomycota</taxon>
        <taxon>Agaricomycotina</taxon>
        <taxon>Agaricomycetes</taxon>
        <taxon>Polyporales</taxon>
        <taxon>Steccherinaceae</taxon>
        <taxon>Steccherinum</taxon>
    </lineage>
</organism>
<dbReference type="InterPro" id="IPR001509">
    <property type="entry name" value="Epimerase_deHydtase"/>
</dbReference>
<dbReference type="Pfam" id="PF01370">
    <property type="entry name" value="Epimerase"/>
    <property type="match status" value="1"/>
</dbReference>
<keyword evidence="8" id="KW-1185">Reference proteome</keyword>
<comment type="similarity">
    <text evidence="2">Belongs to the FMP52 family.</text>
</comment>
<dbReference type="OrthoDB" id="430436at2759"/>
<dbReference type="EMBL" id="RWJN01000010">
    <property type="protein sequence ID" value="TCD71057.1"/>
    <property type="molecule type" value="Genomic_DNA"/>
</dbReference>
<accession>A0A4V2MXQ3</accession>
<feature type="region of interest" description="Disordered" evidence="5">
    <location>
        <begin position="1"/>
        <end position="28"/>
    </location>
</feature>
<feature type="domain" description="NAD-dependent epimerase/dehydratase" evidence="6">
    <location>
        <begin position="375"/>
        <end position="494"/>
    </location>
</feature>
<evidence type="ECO:0000313" key="8">
    <source>
        <dbReference type="Proteomes" id="UP000292702"/>
    </source>
</evidence>
<dbReference type="PANTHER" id="PTHR14097">
    <property type="entry name" value="OXIDOREDUCTASE HTATIP2"/>
    <property type="match status" value="1"/>
</dbReference>
<evidence type="ECO:0000256" key="2">
    <source>
        <dbReference type="ARBA" id="ARBA00006617"/>
    </source>
</evidence>
<name>A0A4V2MXQ3_9APHY</name>
<evidence type="ECO:0000259" key="6">
    <source>
        <dbReference type="Pfam" id="PF01370"/>
    </source>
</evidence>
<dbReference type="PANTHER" id="PTHR14097:SF7">
    <property type="entry name" value="OXIDOREDUCTASE HTATIP2"/>
    <property type="match status" value="1"/>
</dbReference>
<dbReference type="AlphaFoldDB" id="A0A4V2MXQ3"/>
<proteinExistence type="inferred from homology"/>
<dbReference type="GO" id="GO:0051170">
    <property type="term" value="P:import into nucleus"/>
    <property type="evidence" value="ECO:0007669"/>
    <property type="project" value="TreeGrafter"/>
</dbReference>
<dbReference type="InterPro" id="IPR036291">
    <property type="entry name" value="NAD(P)-bd_dom_sf"/>
</dbReference>
<sequence length="615" mass="69052">MATGEYVPTISKRAPPQRRQERSRSPDDGVIVRRVSTAIRHGGLWYDDGDIVITAAADGHSDGTKAFRVHKEKLLGHSDLLDRIIQESKLSIQFSGDITPVPCASLPEPAAEVEQFLVAMYTFDEHFDEAYAPAVITNILGGSLRLAKHYQVSSLETKLRLYVLKFWPYRLEHWDDRENNYSSKMELYPSGIYEGRFLEDYSFQEPATAIHLAKECNIAEILPVAFYDLSRIPRQNHWSERRSFFLPFSQSPSHYSPQSRTARWDLLSEEDCHILISFSRRIERFVKSIWDPAKIMNKCGPSCQDPDFGCLFNIYAVTNLWEPLPDELDLALPFDPLTLLHRRCCRPTIEIFQQEYCLCTACATEFTMSVVGKSALIIGATGQVGRHLLQELLQDSSVTRVGEYGRRVTPVENIKAGKEKLEQKSINFEKIDEEGLKDGKWDVVYITLGTTRAAAGSAAAFEKIDREYVVNAARAAKVDDPNHPQRLVYLSSARANADSSMLYFKSKGLTELSLAKLGYSETMVFRPNTLTGSQREDFRPIEHVAFALLKLRASWARNYSCPVEIAAKAMCLGGGLGAAKFPEAIAPYISKEGGATPFTAIENVGHRVLVESLST</sequence>
<evidence type="ECO:0000313" key="7">
    <source>
        <dbReference type="EMBL" id="TCD71057.1"/>
    </source>
</evidence>
<evidence type="ECO:0000256" key="3">
    <source>
        <dbReference type="ARBA" id="ARBA00023128"/>
    </source>
</evidence>
<gene>
    <name evidence="7" type="primary">FMP52</name>
    <name evidence="7" type="ORF">EIP91_000149</name>
</gene>